<evidence type="ECO:0000313" key="1">
    <source>
        <dbReference type="EMBL" id="AIJ46438.1"/>
    </source>
</evidence>
<organism evidence="1 2">
    <name type="scientific">Comamonas testosteroni TK102</name>
    <dbReference type="NCBI Taxonomy" id="1392005"/>
    <lineage>
        <taxon>Bacteria</taxon>
        <taxon>Pseudomonadati</taxon>
        <taxon>Pseudomonadota</taxon>
        <taxon>Betaproteobacteria</taxon>
        <taxon>Burkholderiales</taxon>
        <taxon>Comamonadaceae</taxon>
        <taxon>Comamonas</taxon>
    </lineage>
</organism>
<proteinExistence type="predicted"/>
<dbReference type="KEGG" id="ctes:O987_11595"/>
<dbReference type="Proteomes" id="UP000028782">
    <property type="component" value="Chromosome"/>
</dbReference>
<protein>
    <submittedName>
        <fullName evidence="1">Uncharacterized protein</fullName>
    </submittedName>
</protein>
<dbReference type="EMBL" id="CP006704">
    <property type="protein sequence ID" value="AIJ46438.1"/>
    <property type="molecule type" value="Genomic_DNA"/>
</dbReference>
<reference evidence="1 2" key="1">
    <citation type="journal article" date="2014" name="Genome Announc.">
        <title>Complete Genome Sequence of Polychlorinated Biphenyl Degrader Comamonas testosteroni TK102 (NBRC 109938).</title>
        <authorList>
            <person name="Fukuda K."/>
            <person name="Hosoyama A."/>
            <person name="Tsuchikane K."/>
            <person name="Ohji S."/>
            <person name="Yamazoe A."/>
            <person name="Fujita N."/>
            <person name="Shintani M."/>
            <person name="Kimbara K."/>
        </authorList>
    </citation>
    <scope>NUCLEOTIDE SEQUENCE [LARGE SCALE GENOMIC DNA]</scope>
    <source>
        <strain evidence="1">TK102</strain>
    </source>
</reference>
<accession>A0A076PL52</accession>
<dbReference type="HOGENOM" id="CLU_2615930_0_0_4"/>
<sequence>MAGTPSAPCTIGATGSRLYTQRHGLLSDGMAFQDLPSAAFCARGWGEDVRAGLDGLGANEGRWFQMQRRKLRFRNLLP</sequence>
<evidence type="ECO:0000313" key="2">
    <source>
        <dbReference type="Proteomes" id="UP000028782"/>
    </source>
</evidence>
<gene>
    <name evidence="1" type="ORF">O987_11595</name>
</gene>
<dbReference type="AlphaFoldDB" id="A0A076PL52"/>
<name>A0A076PL52_COMTE</name>